<dbReference type="GO" id="GO:0009277">
    <property type="term" value="C:fungal-type cell wall"/>
    <property type="evidence" value="ECO:0007669"/>
    <property type="project" value="TreeGrafter"/>
</dbReference>
<dbReference type="Proteomes" id="UP000078559">
    <property type="component" value="Chromosome 2"/>
</dbReference>
<keyword evidence="14" id="KW-1185">Reference proteome</keyword>
<evidence type="ECO:0000313" key="14">
    <source>
        <dbReference type="Proteomes" id="UP000078559"/>
    </source>
</evidence>
<evidence type="ECO:0000256" key="7">
    <source>
        <dbReference type="ARBA" id="ARBA00023295"/>
    </source>
</evidence>
<dbReference type="PANTHER" id="PTHR16631:SF24">
    <property type="entry name" value="FAMILY 17 GLUCOSIDASE SCW11-RELATED"/>
    <property type="match status" value="1"/>
</dbReference>
<dbReference type="SMR" id="A0A194VPV2"/>
<keyword evidence="7" id="KW-0326">Glycosidase</keyword>
<organism evidence="13 14">
    <name type="scientific">Cytospora mali</name>
    <name type="common">Apple Valsa canker fungus</name>
    <name type="synonym">Valsa mali</name>
    <dbReference type="NCBI Taxonomy" id="578113"/>
    <lineage>
        <taxon>Eukaryota</taxon>
        <taxon>Fungi</taxon>
        <taxon>Dikarya</taxon>
        <taxon>Ascomycota</taxon>
        <taxon>Pezizomycotina</taxon>
        <taxon>Sordariomycetes</taxon>
        <taxon>Sordariomycetidae</taxon>
        <taxon>Diaporthales</taxon>
        <taxon>Cytosporaceae</taxon>
        <taxon>Cytospora</taxon>
    </lineage>
</organism>
<evidence type="ECO:0000256" key="4">
    <source>
        <dbReference type="ARBA" id="ARBA00022525"/>
    </source>
</evidence>
<keyword evidence="6" id="KW-0378">Hydrolase</keyword>
<evidence type="ECO:0000256" key="9">
    <source>
        <dbReference type="ARBA" id="ARBA00039284"/>
    </source>
</evidence>
<dbReference type="GO" id="GO:0071555">
    <property type="term" value="P:cell wall organization"/>
    <property type="evidence" value="ECO:0007669"/>
    <property type="project" value="TreeGrafter"/>
</dbReference>
<dbReference type="GO" id="GO:0042973">
    <property type="term" value="F:glucan endo-1,3-beta-D-glucosidase activity"/>
    <property type="evidence" value="ECO:0007669"/>
    <property type="project" value="TreeGrafter"/>
</dbReference>
<keyword evidence="3" id="KW-0134">Cell wall</keyword>
<comment type="subcellular location">
    <subcellularLocation>
        <location evidence="1">Secreted</location>
        <location evidence="1">Cell wall</location>
    </subcellularLocation>
</comment>
<sequence length="637" mass="64407">MKATLVAAALLGGASAHAHRRGHEIFHKRANDTEVCVPGCTTTYTTVTGGDFIWKPTPNAPPKVQPSSSAVTKASSVAVTKAASSAVPSSAVPSPAVPSSAAPSSVVSTPAVVPTPVAQTIPTPGTYTFPATTMTITDTTSAVAALTTTVPAGTHTLGGVTTVVETATTVVCPYATVSTQSGGVVTSVIETTTYVCPAAGTYTIAPTTTTVTAATETVTVPVVTTYYPGTYTAPAVTTVVSTETVVYCPFASSEVAAVSTSTAAPTTISVLSTSSILEEATSTIVEAATTPAADLIPTSSIAAALTSVVSVASASLAPVASSASAAFSSIFASSAVASSVASSTSASASATSTSTSTTGVLGGTGKQWAMTYTPYDSATGDCKTADVVDADVASIAASGFSVLRVYSTDCDTLPNVGSAAAKYGVRMITGIFISEVGCTNASPDVDSQISALKEWAQWDLVDLISVGNEALYDGYCTPQELVDLIAHVKSELSDYTGPYTTTDIVSAWQEESVQSVVCDAVDVVAANVHSYFSADVAPVDAGAFVKSQIEIVEQACGGKTGYVLECGYPTSGAANGLNIPSVANQKIAITSIQETIGEKVVFFSMFNDQWKSPGTCECEQFWGVGTLFGALGMGDNE</sequence>
<evidence type="ECO:0000256" key="2">
    <source>
        <dbReference type="ARBA" id="ARBA00008773"/>
    </source>
</evidence>
<comment type="similarity">
    <text evidence="2">Belongs to the glycosyl hydrolase 17 family.</text>
</comment>
<evidence type="ECO:0000256" key="12">
    <source>
        <dbReference type="ARBA" id="ARBA00042762"/>
    </source>
</evidence>
<evidence type="ECO:0000313" key="13">
    <source>
        <dbReference type="EMBL" id="KUI66012.1"/>
    </source>
</evidence>
<dbReference type="AlphaFoldDB" id="A0A194VPV2"/>
<comment type="function">
    <text evidence="8">Beta-glucosidases are one of a number of cellulolytic enzymes involved in the degradation of cellulosic biomass. Catalyzes the last step releasing glucose from the inhibitory cellobiose.</text>
</comment>
<evidence type="ECO:0000256" key="11">
    <source>
        <dbReference type="ARBA" id="ARBA00041516"/>
    </source>
</evidence>
<dbReference type="GO" id="GO:0005576">
    <property type="term" value="C:extracellular region"/>
    <property type="evidence" value="ECO:0007669"/>
    <property type="project" value="TreeGrafter"/>
</dbReference>
<protein>
    <recommendedName>
        <fullName evidence="9">Probable beta-glucosidase btgE</fullName>
    </recommendedName>
    <alternativeName>
        <fullName evidence="10">Beta-D-glucoside glucohydrolase btgE</fullName>
    </alternativeName>
    <alternativeName>
        <fullName evidence="12">Cellobiase btgE</fullName>
    </alternativeName>
    <alternativeName>
        <fullName evidence="11">Gentiobiase btgE</fullName>
    </alternativeName>
</protein>
<reference evidence="13" key="1">
    <citation type="submission" date="2014-12" db="EMBL/GenBank/DDBJ databases">
        <title>Genome Sequence of Valsa Canker Pathogens Uncovers a Specific Adaption of Colonization on Woody Bark.</title>
        <authorList>
            <person name="Yin Z."/>
            <person name="Liu H."/>
            <person name="Gao X."/>
            <person name="Li Z."/>
            <person name="Song N."/>
            <person name="Ke X."/>
            <person name="Dai Q."/>
            <person name="Wu Y."/>
            <person name="Sun Y."/>
            <person name="Xu J.-R."/>
            <person name="Kang Z.K."/>
            <person name="Wang L."/>
            <person name="Huang L."/>
        </authorList>
    </citation>
    <scope>NUCLEOTIDE SEQUENCE [LARGE SCALE GENOMIC DNA]</scope>
    <source>
        <strain evidence="13">03-8</strain>
    </source>
</reference>
<evidence type="ECO:0000256" key="8">
    <source>
        <dbReference type="ARBA" id="ARBA00024983"/>
    </source>
</evidence>
<dbReference type="EMBL" id="CM003099">
    <property type="protein sequence ID" value="KUI66012.1"/>
    <property type="molecule type" value="Genomic_DNA"/>
</dbReference>
<keyword evidence="5" id="KW-0732">Signal</keyword>
<evidence type="ECO:0000256" key="5">
    <source>
        <dbReference type="ARBA" id="ARBA00022729"/>
    </source>
</evidence>
<dbReference type="PANTHER" id="PTHR16631">
    <property type="entry name" value="GLUCAN 1,3-BETA-GLUCOSIDASE"/>
    <property type="match status" value="1"/>
</dbReference>
<dbReference type="InterPro" id="IPR050732">
    <property type="entry name" value="Beta-glucan_modifiers"/>
</dbReference>
<evidence type="ECO:0000256" key="3">
    <source>
        <dbReference type="ARBA" id="ARBA00022512"/>
    </source>
</evidence>
<dbReference type="SUPFAM" id="SSF51445">
    <property type="entry name" value="(Trans)glycosidases"/>
    <property type="match status" value="1"/>
</dbReference>
<accession>A0A194VPV2</accession>
<dbReference type="OrthoDB" id="4082933at2759"/>
<keyword evidence="4" id="KW-0964">Secreted</keyword>
<proteinExistence type="inferred from homology"/>
<evidence type="ECO:0000256" key="6">
    <source>
        <dbReference type="ARBA" id="ARBA00022801"/>
    </source>
</evidence>
<evidence type="ECO:0000256" key="10">
    <source>
        <dbReference type="ARBA" id="ARBA00041495"/>
    </source>
</evidence>
<evidence type="ECO:0000256" key="1">
    <source>
        <dbReference type="ARBA" id="ARBA00004191"/>
    </source>
</evidence>
<dbReference type="GO" id="GO:0009986">
    <property type="term" value="C:cell surface"/>
    <property type="evidence" value="ECO:0007669"/>
    <property type="project" value="TreeGrafter"/>
</dbReference>
<dbReference type="InterPro" id="IPR017853">
    <property type="entry name" value="GH"/>
</dbReference>
<name>A0A194VPV2_CYTMA</name>
<gene>
    <name evidence="13" type="ORF">VM1G_01806</name>
</gene>